<evidence type="ECO:0000256" key="2">
    <source>
        <dbReference type="ARBA" id="ARBA00022946"/>
    </source>
</evidence>
<dbReference type="STRING" id="338966.Ppro_2936"/>
<dbReference type="PANTHER" id="PTHR46203">
    <property type="entry name" value="PROBABLE PEPTIDE CHAIN RELEASE FACTOR C12ORF65"/>
    <property type="match status" value="1"/>
</dbReference>
<feature type="region of interest" description="Disordered" evidence="3">
    <location>
        <begin position="92"/>
        <end position="117"/>
    </location>
</feature>
<protein>
    <submittedName>
        <fullName evidence="5">Class I peptide chain release factor</fullName>
    </submittedName>
</protein>
<dbReference type="KEGG" id="ppd:Ppro_2936"/>
<organism evidence="5 6">
    <name type="scientific">Pelobacter propionicus (strain DSM 2379 / NBRC 103807 / OttBd1)</name>
    <dbReference type="NCBI Taxonomy" id="338966"/>
    <lineage>
        <taxon>Bacteria</taxon>
        <taxon>Pseudomonadati</taxon>
        <taxon>Thermodesulfobacteriota</taxon>
        <taxon>Desulfuromonadia</taxon>
        <taxon>Desulfuromonadales</taxon>
        <taxon>Desulfuromonadaceae</taxon>
        <taxon>Pelobacter</taxon>
    </lineage>
</organism>
<name>A1AT63_PELPD</name>
<gene>
    <name evidence="5" type="ordered locus">Ppro_2936</name>
</gene>
<dbReference type="AlphaFoldDB" id="A1AT63"/>
<evidence type="ECO:0000313" key="5">
    <source>
        <dbReference type="EMBL" id="ABL00534.1"/>
    </source>
</evidence>
<comment type="similarity">
    <text evidence="1">Belongs to the prokaryotic/mitochondrial release factor family.</text>
</comment>
<dbReference type="Proteomes" id="UP000006732">
    <property type="component" value="Chromosome"/>
</dbReference>
<dbReference type="RefSeq" id="WP_011736769.1">
    <property type="nucleotide sequence ID" value="NC_008609.1"/>
</dbReference>
<accession>A1AT63</accession>
<evidence type="ECO:0000313" key="6">
    <source>
        <dbReference type="Proteomes" id="UP000006732"/>
    </source>
</evidence>
<keyword evidence="2" id="KW-0809">Transit peptide</keyword>
<dbReference type="EMBL" id="CP000482">
    <property type="protein sequence ID" value="ABL00534.1"/>
    <property type="molecule type" value="Genomic_DNA"/>
</dbReference>
<dbReference type="InterPro" id="IPR052405">
    <property type="entry name" value="Mito_Transl_Release_Factor"/>
</dbReference>
<feature type="domain" description="Prokaryotic-type class I peptide chain release factors" evidence="4">
    <location>
        <begin position="21"/>
        <end position="113"/>
    </location>
</feature>
<keyword evidence="6" id="KW-1185">Reference proteome</keyword>
<dbReference type="Pfam" id="PF00472">
    <property type="entry name" value="RF-1"/>
    <property type="match status" value="1"/>
</dbReference>
<dbReference type="Gene3D" id="3.30.160.20">
    <property type="match status" value="1"/>
</dbReference>
<evidence type="ECO:0000259" key="4">
    <source>
        <dbReference type="Pfam" id="PF00472"/>
    </source>
</evidence>
<dbReference type="OrthoDB" id="9815709at2"/>
<dbReference type="InterPro" id="IPR000352">
    <property type="entry name" value="Pep_chain_release_fac_I"/>
</dbReference>
<dbReference type="GO" id="GO:0003747">
    <property type="term" value="F:translation release factor activity"/>
    <property type="evidence" value="ECO:0007669"/>
    <property type="project" value="InterPro"/>
</dbReference>
<reference evidence="5 6" key="1">
    <citation type="submission" date="2006-10" db="EMBL/GenBank/DDBJ databases">
        <title>Complete sequence of chromosome of Pelobacter propionicus DSM 2379.</title>
        <authorList>
            <consortium name="US DOE Joint Genome Institute"/>
            <person name="Copeland A."/>
            <person name="Lucas S."/>
            <person name="Lapidus A."/>
            <person name="Barry K."/>
            <person name="Detter J.C."/>
            <person name="Glavina del Rio T."/>
            <person name="Hammon N."/>
            <person name="Israni S."/>
            <person name="Dalin E."/>
            <person name="Tice H."/>
            <person name="Pitluck S."/>
            <person name="Saunders E."/>
            <person name="Brettin T."/>
            <person name="Bruce D."/>
            <person name="Han C."/>
            <person name="Tapia R."/>
            <person name="Schmutz J."/>
            <person name="Larimer F."/>
            <person name="Land M."/>
            <person name="Hauser L."/>
            <person name="Kyrpides N."/>
            <person name="Kim E."/>
            <person name="Lovley D."/>
            <person name="Richardson P."/>
        </authorList>
    </citation>
    <scope>NUCLEOTIDE SEQUENCE [LARGE SCALE GENOMIC DNA]</scope>
    <source>
        <strain evidence="6">DSM 2379 / NBRC 103807 / OttBd1</strain>
    </source>
</reference>
<dbReference type="HOGENOM" id="CLU_089470_4_3_7"/>
<dbReference type="InterPro" id="IPR045853">
    <property type="entry name" value="Pep_chain_release_fac_I_sf"/>
</dbReference>
<dbReference type="PANTHER" id="PTHR46203:SF1">
    <property type="entry name" value="MITOCHONDRIAL TRANSLATION RELEASE FACTOR IN RESCUE"/>
    <property type="match status" value="1"/>
</dbReference>
<proteinExistence type="inferred from homology"/>
<evidence type="ECO:0000256" key="1">
    <source>
        <dbReference type="ARBA" id="ARBA00010835"/>
    </source>
</evidence>
<evidence type="ECO:0000256" key="3">
    <source>
        <dbReference type="SAM" id="MobiDB-lite"/>
    </source>
</evidence>
<feature type="compositionally biased region" description="Basic residues" evidence="3">
    <location>
        <begin position="98"/>
        <end position="117"/>
    </location>
</feature>
<dbReference type="eggNOG" id="COG1186">
    <property type="taxonomic scope" value="Bacteria"/>
</dbReference>
<dbReference type="SUPFAM" id="SSF75620">
    <property type="entry name" value="Release factor"/>
    <property type="match status" value="1"/>
</dbReference>
<sequence length="117" mass="13597">MAGFAVSEEKNRWLQREMARLNVREEDLEEQFVRSSGSGGQHVNKTSSSVFLRHIPSGICVSASRERSQSVNRFLARRELLERIEAQTGAETGEMRRIARLRKQKNRRRRRAEKKDA</sequence>